<sequence>MSGGGGQCLESQFILFLLSFFFLVRCVCTRQHTKTGMGSTWNHAICSNYVSKWFPRSEFSCEICIEKSFMLLYKALELK</sequence>
<dbReference type="EMBL" id="GBRH01187598">
    <property type="protein sequence ID" value="JAE10298.1"/>
    <property type="molecule type" value="Transcribed_RNA"/>
</dbReference>
<keyword evidence="1" id="KW-0812">Transmembrane</keyword>
<accession>A0A0A9FPS3</accession>
<dbReference type="AlphaFoldDB" id="A0A0A9FPS3"/>
<evidence type="ECO:0000313" key="2">
    <source>
        <dbReference type="EMBL" id="JAE10298.1"/>
    </source>
</evidence>
<evidence type="ECO:0000256" key="1">
    <source>
        <dbReference type="SAM" id="Phobius"/>
    </source>
</evidence>
<reference evidence="2" key="1">
    <citation type="submission" date="2014-09" db="EMBL/GenBank/DDBJ databases">
        <authorList>
            <person name="Magalhaes I.L.F."/>
            <person name="Oliveira U."/>
            <person name="Santos F.R."/>
            <person name="Vidigal T.H.D.A."/>
            <person name="Brescovit A.D."/>
            <person name="Santos A.J."/>
        </authorList>
    </citation>
    <scope>NUCLEOTIDE SEQUENCE</scope>
    <source>
        <tissue evidence="2">Shoot tissue taken approximately 20 cm above the soil surface</tissue>
    </source>
</reference>
<keyword evidence="1" id="KW-1133">Transmembrane helix</keyword>
<feature type="transmembrane region" description="Helical" evidence="1">
    <location>
        <begin position="12"/>
        <end position="28"/>
    </location>
</feature>
<name>A0A0A9FPS3_ARUDO</name>
<reference evidence="2" key="2">
    <citation type="journal article" date="2015" name="Data Brief">
        <title>Shoot transcriptome of the giant reed, Arundo donax.</title>
        <authorList>
            <person name="Barrero R.A."/>
            <person name="Guerrero F.D."/>
            <person name="Moolhuijzen P."/>
            <person name="Goolsby J.A."/>
            <person name="Tidwell J."/>
            <person name="Bellgard S.E."/>
            <person name="Bellgard M.I."/>
        </authorList>
    </citation>
    <scope>NUCLEOTIDE SEQUENCE</scope>
    <source>
        <tissue evidence="2">Shoot tissue taken approximately 20 cm above the soil surface</tissue>
    </source>
</reference>
<organism evidence="2">
    <name type="scientific">Arundo donax</name>
    <name type="common">Giant reed</name>
    <name type="synonym">Donax arundinaceus</name>
    <dbReference type="NCBI Taxonomy" id="35708"/>
    <lineage>
        <taxon>Eukaryota</taxon>
        <taxon>Viridiplantae</taxon>
        <taxon>Streptophyta</taxon>
        <taxon>Embryophyta</taxon>
        <taxon>Tracheophyta</taxon>
        <taxon>Spermatophyta</taxon>
        <taxon>Magnoliopsida</taxon>
        <taxon>Liliopsida</taxon>
        <taxon>Poales</taxon>
        <taxon>Poaceae</taxon>
        <taxon>PACMAD clade</taxon>
        <taxon>Arundinoideae</taxon>
        <taxon>Arundineae</taxon>
        <taxon>Arundo</taxon>
    </lineage>
</organism>
<proteinExistence type="predicted"/>
<keyword evidence="1" id="KW-0472">Membrane</keyword>
<protein>
    <submittedName>
        <fullName evidence="2">Uncharacterized protein</fullName>
    </submittedName>
</protein>